<comment type="similarity">
    <text evidence="6">Belongs to the ABC-4 integral membrane protein family.</text>
</comment>
<keyword evidence="3 7" id="KW-0812">Transmembrane</keyword>
<protein>
    <submittedName>
        <fullName evidence="10">Multidrug ABC transporter substrate-binding protein</fullName>
    </submittedName>
</protein>
<feature type="transmembrane region" description="Helical" evidence="7">
    <location>
        <begin position="376"/>
        <end position="393"/>
    </location>
</feature>
<dbReference type="Pfam" id="PF02687">
    <property type="entry name" value="FtsX"/>
    <property type="match status" value="1"/>
</dbReference>
<evidence type="ECO:0000256" key="1">
    <source>
        <dbReference type="ARBA" id="ARBA00004651"/>
    </source>
</evidence>
<evidence type="ECO:0000256" key="7">
    <source>
        <dbReference type="SAM" id="Phobius"/>
    </source>
</evidence>
<feature type="domain" description="MacB-like periplasmic core" evidence="9">
    <location>
        <begin position="22"/>
        <end position="244"/>
    </location>
</feature>
<evidence type="ECO:0000259" key="8">
    <source>
        <dbReference type="Pfam" id="PF02687"/>
    </source>
</evidence>
<evidence type="ECO:0000256" key="4">
    <source>
        <dbReference type="ARBA" id="ARBA00022989"/>
    </source>
</evidence>
<comment type="caution">
    <text evidence="10">The sequence shown here is derived from an EMBL/GenBank/DDBJ whole genome shotgun (WGS) entry which is preliminary data.</text>
</comment>
<gene>
    <name evidence="10" type="ORF">COV85_00500</name>
</gene>
<dbReference type="EMBL" id="PCVN01000013">
    <property type="protein sequence ID" value="PIQ74731.1"/>
    <property type="molecule type" value="Genomic_DNA"/>
</dbReference>
<feature type="transmembrane region" description="Helical" evidence="7">
    <location>
        <begin position="281"/>
        <end position="306"/>
    </location>
</feature>
<feature type="transmembrane region" description="Helical" evidence="7">
    <location>
        <begin position="21"/>
        <end position="42"/>
    </location>
</feature>
<dbReference type="InterPro" id="IPR050250">
    <property type="entry name" value="Macrolide_Exporter_MacB"/>
</dbReference>
<dbReference type="InterPro" id="IPR025857">
    <property type="entry name" value="MacB_PCD"/>
</dbReference>
<evidence type="ECO:0000313" key="10">
    <source>
        <dbReference type="EMBL" id="PIQ74731.1"/>
    </source>
</evidence>
<keyword evidence="5 7" id="KW-0472">Membrane</keyword>
<proteinExistence type="inferred from homology"/>
<feature type="transmembrane region" description="Helical" evidence="7">
    <location>
        <begin position="327"/>
        <end position="356"/>
    </location>
</feature>
<dbReference type="PANTHER" id="PTHR30572">
    <property type="entry name" value="MEMBRANE COMPONENT OF TRANSPORTER-RELATED"/>
    <property type="match status" value="1"/>
</dbReference>
<name>A0A2H0KRE5_9BACT</name>
<dbReference type="GO" id="GO:0022857">
    <property type="term" value="F:transmembrane transporter activity"/>
    <property type="evidence" value="ECO:0007669"/>
    <property type="project" value="TreeGrafter"/>
</dbReference>
<evidence type="ECO:0000256" key="3">
    <source>
        <dbReference type="ARBA" id="ARBA00022692"/>
    </source>
</evidence>
<dbReference type="PANTHER" id="PTHR30572:SF4">
    <property type="entry name" value="ABC TRANSPORTER PERMEASE YTRF"/>
    <property type="match status" value="1"/>
</dbReference>
<evidence type="ECO:0000256" key="5">
    <source>
        <dbReference type="ARBA" id="ARBA00023136"/>
    </source>
</evidence>
<evidence type="ECO:0000256" key="6">
    <source>
        <dbReference type="ARBA" id="ARBA00038076"/>
    </source>
</evidence>
<organism evidence="10 11">
    <name type="scientific">Candidatus Portnoybacteria bacterium CG11_big_fil_rev_8_21_14_0_20_44_10</name>
    <dbReference type="NCBI Taxonomy" id="1974818"/>
    <lineage>
        <taxon>Bacteria</taxon>
        <taxon>Candidatus Portnoyibacteriota</taxon>
    </lineage>
</organism>
<evidence type="ECO:0000256" key="2">
    <source>
        <dbReference type="ARBA" id="ARBA00022475"/>
    </source>
</evidence>
<keyword evidence="4 7" id="KW-1133">Transmembrane helix</keyword>
<comment type="subcellular location">
    <subcellularLocation>
        <location evidence="1">Cell membrane</location>
        <topology evidence="1">Multi-pass membrane protein</topology>
    </subcellularLocation>
</comment>
<evidence type="ECO:0000313" key="11">
    <source>
        <dbReference type="Proteomes" id="UP000231550"/>
    </source>
</evidence>
<dbReference type="AlphaFoldDB" id="A0A2H0KRE5"/>
<dbReference type="GO" id="GO:0005886">
    <property type="term" value="C:plasma membrane"/>
    <property type="evidence" value="ECO:0007669"/>
    <property type="project" value="UniProtKB-SubCell"/>
</dbReference>
<reference evidence="10 11" key="1">
    <citation type="submission" date="2017-09" db="EMBL/GenBank/DDBJ databases">
        <title>Depth-based differentiation of microbial function through sediment-hosted aquifers and enrichment of novel symbionts in the deep terrestrial subsurface.</title>
        <authorList>
            <person name="Probst A.J."/>
            <person name="Ladd B."/>
            <person name="Jarett J.K."/>
            <person name="Geller-Mcgrath D.E."/>
            <person name="Sieber C.M."/>
            <person name="Emerson J.B."/>
            <person name="Anantharaman K."/>
            <person name="Thomas B.C."/>
            <person name="Malmstrom R."/>
            <person name="Stieglmeier M."/>
            <person name="Klingl A."/>
            <person name="Woyke T."/>
            <person name="Ryan C.M."/>
            <person name="Banfield J.F."/>
        </authorList>
    </citation>
    <scope>NUCLEOTIDE SEQUENCE [LARGE SCALE GENOMIC DNA]</scope>
    <source>
        <strain evidence="10">CG11_big_fil_rev_8_21_14_0_20_44_10</strain>
    </source>
</reference>
<accession>A0A2H0KRE5</accession>
<evidence type="ECO:0000259" key="9">
    <source>
        <dbReference type="Pfam" id="PF12704"/>
    </source>
</evidence>
<dbReference type="InterPro" id="IPR003838">
    <property type="entry name" value="ABC3_permease_C"/>
</dbReference>
<dbReference type="Pfam" id="PF12704">
    <property type="entry name" value="MacB_PCD"/>
    <property type="match status" value="1"/>
</dbReference>
<keyword evidence="2" id="KW-1003">Cell membrane</keyword>
<feature type="domain" description="ABC3 transporter permease C-terminal" evidence="8">
    <location>
        <begin position="285"/>
        <end position="402"/>
    </location>
</feature>
<sequence length="409" mass="43988">MRIVHVLKYILLDIKIQKTRALLTMLGIIIGVASVISIMAIGESAQDLLLSQVEALGSNLIGVLPGGSEEGQPPAALFGIEITTLTYDDALALGKLPHIAAISPYVTGQGTMIYLGQAGSFNYSGVGANYPEVEDTSIESGRFIKEDEVDSLARVVVLGSKVREDLFGNDDPLGKKIKINQITFQVIGVMKERGSAALQNQDQQVFVPIKTAQKILLGIDYLNFIRAKVVAGENMDSVVTQFQETLRFRHHIKDPLKDDFTVRNTAQALDILGTVTQALKMFLAAVAGISLIVGGIGIMNIMFVTVTERTKEIGLRKAVGAKRKDILIQFLIESATITSIGGAIGIVTGILISLAVSIGVNYFGYNWKFIVTPPSIAMAVLMAIGVGIAFGLWPANRASKMESVEALRK</sequence>
<dbReference type="Proteomes" id="UP000231550">
    <property type="component" value="Unassembled WGS sequence"/>
</dbReference>